<protein>
    <recommendedName>
        <fullName evidence="4">HEAT repeat domain-containing protein</fullName>
    </recommendedName>
</protein>
<evidence type="ECO:0000256" key="1">
    <source>
        <dbReference type="SAM" id="Phobius"/>
    </source>
</evidence>
<organism evidence="2 3">
    <name type="scientific">Pseudoalteromonas holothuriae</name>
    <dbReference type="NCBI Taxonomy" id="2963714"/>
    <lineage>
        <taxon>Bacteria</taxon>
        <taxon>Pseudomonadati</taxon>
        <taxon>Pseudomonadota</taxon>
        <taxon>Gammaproteobacteria</taxon>
        <taxon>Alteromonadales</taxon>
        <taxon>Pseudoalteromonadaceae</taxon>
        <taxon>Pseudoalteromonas</taxon>
    </lineage>
</organism>
<comment type="caution">
    <text evidence="2">The sequence shown here is derived from an EMBL/GenBank/DDBJ whole genome shotgun (WGS) entry which is preliminary data.</text>
</comment>
<accession>A0ABM9GMC3</accession>
<sequence>MIKYKGRLPSKSKFILAFIIISILFYVLIKLNTSIEKNSQPLGHIHDSRLATSDFAASAQADDSKKAITSISRALPEPKKTEQPERIEPISATERLSSSLAQLKDDIAANPSTLNHAIVGPSNAYRHLRTKIQIALQENPDLISTVIEEFLVSPNSLLGREMSAVLSATEHPLAQQAALDLALDISNNEDSRTAGMMLVANMTKVDGETRDRLLAHIDSNSEYSADMQQFSLMALKPAPSSAEDYARVQSTLSNVVKSPNHDVRRHGVYQVALWATNDQDMDIVRQVALLDNDVNTRARAIMSIAESSFKSQKNRLVLWQVVNNQNEPKAVRSHALSALGSYSLTPLEQRNLRLKKAQLNNLVD</sequence>
<name>A0ABM9GMC3_9GAMM</name>
<evidence type="ECO:0000313" key="3">
    <source>
        <dbReference type="Proteomes" id="UP001152485"/>
    </source>
</evidence>
<dbReference type="EMBL" id="CAMAPD010000022">
    <property type="protein sequence ID" value="CAH9066612.1"/>
    <property type="molecule type" value="Genomic_DNA"/>
</dbReference>
<feature type="transmembrane region" description="Helical" evidence="1">
    <location>
        <begin position="12"/>
        <end position="29"/>
    </location>
</feature>
<keyword evidence="1" id="KW-0472">Membrane</keyword>
<dbReference type="InterPro" id="IPR011989">
    <property type="entry name" value="ARM-like"/>
</dbReference>
<dbReference type="Gene3D" id="1.25.10.10">
    <property type="entry name" value="Leucine-rich Repeat Variant"/>
    <property type="match status" value="1"/>
</dbReference>
<keyword evidence="1" id="KW-1133">Transmembrane helix</keyword>
<proteinExistence type="predicted"/>
<reference evidence="2 3" key="1">
    <citation type="submission" date="2022-07" db="EMBL/GenBank/DDBJ databases">
        <authorList>
            <person name="Criscuolo A."/>
        </authorList>
    </citation>
    <scope>NUCLEOTIDE SEQUENCE [LARGE SCALE GENOMIC DNA]</scope>
    <source>
        <strain evidence="3">CIP 111951</strain>
    </source>
</reference>
<dbReference type="RefSeq" id="WP_261594906.1">
    <property type="nucleotide sequence ID" value="NZ_CAMAPD010000022.1"/>
</dbReference>
<evidence type="ECO:0000313" key="2">
    <source>
        <dbReference type="EMBL" id="CAH9066612.1"/>
    </source>
</evidence>
<keyword evidence="1" id="KW-0812">Transmembrane</keyword>
<dbReference type="InterPro" id="IPR016024">
    <property type="entry name" value="ARM-type_fold"/>
</dbReference>
<dbReference type="Proteomes" id="UP001152485">
    <property type="component" value="Unassembled WGS sequence"/>
</dbReference>
<evidence type="ECO:0008006" key="4">
    <source>
        <dbReference type="Google" id="ProtNLM"/>
    </source>
</evidence>
<gene>
    <name evidence="2" type="ORF">PSECIP111951_03610</name>
</gene>
<dbReference type="SUPFAM" id="SSF48371">
    <property type="entry name" value="ARM repeat"/>
    <property type="match status" value="1"/>
</dbReference>